<dbReference type="Proteomes" id="UP000308600">
    <property type="component" value="Unassembled WGS sequence"/>
</dbReference>
<proteinExistence type="predicted"/>
<evidence type="ECO:0000313" key="2">
    <source>
        <dbReference type="Proteomes" id="UP000308600"/>
    </source>
</evidence>
<name>A0ACD3A3L2_9AGAR</name>
<dbReference type="EMBL" id="ML208808">
    <property type="protein sequence ID" value="TFK60234.1"/>
    <property type="molecule type" value="Genomic_DNA"/>
</dbReference>
<gene>
    <name evidence="1" type="ORF">BDN72DRAFT_864529</name>
</gene>
<reference evidence="1 2" key="1">
    <citation type="journal article" date="2019" name="Nat. Ecol. Evol.">
        <title>Megaphylogeny resolves global patterns of mushroom evolution.</title>
        <authorList>
            <person name="Varga T."/>
            <person name="Krizsan K."/>
            <person name="Foldi C."/>
            <person name="Dima B."/>
            <person name="Sanchez-Garcia M."/>
            <person name="Sanchez-Ramirez S."/>
            <person name="Szollosi G.J."/>
            <person name="Szarkandi J.G."/>
            <person name="Papp V."/>
            <person name="Albert L."/>
            <person name="Andreopoulos W."/>
            <person name="Angelini C."/>
            <person name="Antonin V."/>
            <person name="Barry K.W."/>
            <person name="Bougher N.L."/>
            <person name="Buchanan P."/>
            <person name="Buyck B."/>
            <person name="Bense V."/>
            <person name="Catcheside P."/>
            <person name="Chovatia M."/>
            <person name="Cooper J."/>
            <person name="Damon W."/>
            <person name="Desjardin D."/>
            <person name="Finy P."/>
            <person name="Geml J."/>
            <person name="Haridas S."/>
            <person name="Hughes K."/>
            <person name="Justo A."/>
            <person name="Karasinski D."/>
            <person name="Kautmanova I."/>
            <person name="Kiss B."/>
            <person name="Kocsube S."/>
            <person name="Kotiranta H."/>
            <person name="LaButti K.M."/>
            <person name="Lechner B.E."/>
            <person name="Liimatainen K."/>
            <person name="Lipzen A."/>
            <person name="Lukacs Z."/>
            <person name="Mihaltcheva S."/>
            <person name="Morgado L.N."/>
            <person name="Niskanen T."/>
            <person name="Noordeloos M.E."/>
            <person name="Ohm R.A."/>
            <person name="Ortiz-Santana B."/>
            <person name="Ovrebo C."/>
            <person name="Racz N."/>
            <person name="Riley R."/>
            <person name="Savchenko A."/>
            <person name="Shiryaev A."/>
            <person name="Soop K."/>
            <person name="Spirin V."/>
            <person name="Szebenyi C."/>
            <person name="Tomsovsky M."/>
            <person name="Tulloss R.E."/>
            <person name="Uehling J."/>
            <person name="Grigoriev I.V."/>
            <person name="Vagvolgyi C."/>
            <person name="Papp T."/>
            <person name="Martin F.M."/>
            <person name="Miettinen O."/>
            <person name="Hibbett D.S."/>
            <person name="Nagy L.G."/>
        </authorList>
    </citation>
    <scope>NUCLEOTIDE SEQUENCE [LARGE SCALE GENOMIC DNA]</scope>
    <source>
        <strain evidence="1 2">NL-1719</strain>
    </source>
</reference>
<accession>A0ACD3A3L2</accession>
<organism evidence="1 2">
    <name type="scientific">Pluteus cervinus</name>
    <dbReference type="NCBI Taxonomy" id="181527"/>
    <lineage>
        <taxon>Eukaryota</taxon>
        <taxon>Fungi</taxon>
        <taxon>Dikarya</taxon>
        <taxon>Basidiomycota</taxon>
        <taxon>Agaricomycotina</taxon>
        <taxon>Agaricomycetes</taxon>
        <taxon>Agaricomycetidae</taxon>
        <taxon>Agaricales</taxon>
        <taxon>Pluteineae</taxon>
        <taxon>Pluteaceae</taxon>
        <taxon>Pluteus</taxon>
    </lineage>
</organism>
<keyword evidence="2" id="KW-1185">Reference proteome</keyword>
<sequence length="772" mass="84715">MPKRCFDKDQLAMLQTKVGGFLDAQSRGRGKAYARAVHSEFSKRWPEHEELFPGRRKIKAEDEAKVQLLREKKEGQILSWLHRSSAPRGRLTGRAIQQLVRKHRNKRKRAYQPGEVYNQLYPAKVNAAYEEQKTPDLSKGQRLNLIRKIANELLENESEEVKEEVRAEREKKKNELHAEQEVDSDLEAAAENADSTTQEYIEDLPAIWGSLMEEVGKLCPDWGFQLVAAGPMPKADNKFHVFDIYSGPKSIEGYTLSETLEGFSGSFCAPLCTFVKECFGQKEAREKLLGELKYTITPDSEDSDADDLPSSKSRRRIPTSSHKDAKAFDGEVAPPPRRKNRQPLPSFTDSEEDEIVESSPRLRRPPPLLITPTSDEERDEVSPPVKATPTSTKAKKHDLEKFPLAGADDSDFEHVLNTVEQSAGEPDKSDGEEEAGGRDISGTPLESDQDDEVAKSNSSPVKKRSRHVAFASESDEEHPSKSSAFRAKGRATATAKRLETRQKNLEKKEAAAKAKREEEDRLKSKEEDRLRKIAADEATAKRAEIQKAKAKADAKKGAKTKGETVVVEKEKSSTKASSLAGSTFAQGSEVEPIVSSPPKSTADNVARQTNTKVGKVTASARSRGPKAKPTSDDPPSPSSGVSPSKTNEDAPPRRDGSPAPSSSPSKAKGRKTAPRKRIQADSKDTETPSGASPSKTNEDAPPPRRDGSPAPSPSLSKAKGKITAPRKRLRADSTNDTETAVADVLPAKRARRAPAARDADVSFAPPPRVKRA</sequence>
<evidence type="ECO:0000313" key="1">
    <source>
        <dbReference type="EMBL" id="TFK60234.1"/>
    </source>
</evidence>
<protein>
    <submittedName>
        <fullName evidence="1">Uncharacterized protein</fullName>
    </submittedName>
</protein>